<dbReference type="InterPro" id="IPR044604">
    <property type="entry name" value="FLZ12/13/14"/>
</dbReference>
<evidence type="ECO:0000256" key="2">
    <source>
        <dbReference type="ARBA" id="ARBA00009374"/>
    </source>
</evidence>
<feature type="region of interest" description="Disordered" evidence="12">
    <location>
        <begin position="1"/>
        <end position="21"/>
    </location>
</feature>
<dbReference type="AlphaFoldDB" id="A0A8S1ZSW2"/>
<keyword evidence="9" id="KW-0539">Nucleus</keyword>
<dbReference type="InterPro" id="IPR036955">
    <property type="entry name" value="AP2/ERF_dom_sf"/>
</dbReference>
<evidence type="ECO:0000313" key="16">
    <source>
        <dbReference type="Proteomes" id="UP000682877"/>
    </source>
</evidence>
<feature type="domain" description="FLZ-type" evidence="14">
    <location>
        <begin position="304"/>
        <end position="347"/>
    </location>
</feature>
<dbReference type="EMBL" id="LR999452">
    <property type="protein sequence ID" value="CAE5964169.1"/>
    <property type="molecule type" value="Genomic_DNA"/>
</dbReference>
<name>A0A8S1ZSW2_ARAAE</name>
<evidence type="ECO:0000259" key="13">
    <source>
        <dbReference type="PROSITE" id="PS51032"/>
    </source>
</evidence>
<evidence type="ECO:0000256" key="3">
    <source>
        <dbReference type="ARBA" id="ARBA00022723"/>
    </source>
</evidence>
<dbReference type="InterPro" id="IPR001471">
    <property type="entry name" value="AP2/ERF_dom"/>
</dbReference>
<dbReference type="PANTHER" id="PTHR47208:SF5">
    <property type="entry name" value="FCS-LIKE ZINC FINGER 12-RELATED"/>
    <property type="match status" value="1"/>
</dbReference>
<keyword evidence="6" id="KW-0805">Transcription regulation</keyword>
<feature type="domain" description="AP2/ERF" evidence="13">
    <location>
        <begin position="20"/>
        <end position="77"/>
    </location>
</feature>
<dbReference type="InterPro" id="IPR007650">
    <property type="entry name" value="Zf-FLZ_dom"/>
</dbReference>
<dbReference type="PROSITE" id="PS51795">
    <property type="entry name" value="ZF_FLZ"/>
    <property type="match status" value="1"/>
</dbReference>
<keyword evidence="7" id="KW-0238">DNA-binding</keyword>
<evidence type="ECO:0000256" key="9">
    <source>
        <dbReference type="ARBA" id="ARBA00023242"/>
    </source>
</evidence>
<evidence type="ECO:0000256" key="8">
    <source>
        <dbReference type="ARBA" id="ARBA00023163"/>
    </source>
</evidence>
<sequence length="377" mass="42261">MVKQAIKEEEKKRNTAMQSKYKGVRKRKWGKWVSEIRLPHSRERIWLGSYDTPEKAARAFDAAQFCLRGGEANFNFPDNPPSISGGRSLTPPEIQEAAARFANATQDSVVVVKGEEEEESGLVPGSEIRPESPSTSASLATSTVDYDLSFFDLLPMDFGKRPHLMIRKLSEMLVPRSRSAAIKPEEYTASPRSPLDLNFPSPVNSKRFGSGGVGLGIVAALEETSNGINRHDPVRYSGRFRCPEIDLSDEEYTYVTSPNGPTKVYYNDDGFELCDNDYRRVHKPMVIVDEPPVIKRQSFRDPTEFLSSCCLCKKKLQGKDVYMYKGEMGFCSAECRSVQIMNDERKEQCKTQVSRNVDVSSSPYAAGQRLSAGIFVF</sequence>
<evidence type="ECO:0000256" key="10">
    <source>
        <dbReference type="ARBA" id="ARBA00024343"/>
    </source>
</evidence>
<evidence type="ECO:0000256" key="11">
    <source>
        <dbReference type="PROSITE-ProRule" id="PRU01131"/>
    </source>
</evidence>
<evidence type="ECO:0000313" key="15">
    <source>
        <dbReference type="EMBL" id="CAE5964169.1"/>
    </source>
</evidence>
<dbReference type="GO" id="GO:0005634">
    <property type="term" value="C:nucleus"/>
    <property type="evidence" value="ECO:0007669"/>
    <property type="project" value="UniProtKB-SubCell"/>
</dbReference>
<dbReference type="Pfam" id="PF04570">
    <property type="entry name" value="zf-FLZ"/>
    <property type="match status" value="1"/>
</dbReference>
<dbReference type="Pfam" id="PF00847">
    <property type="entry name" value="AP2"/>
    <property type="match status" value="1"/>
</dbReference>
<evidence type="ECO:0000256" key="12">
    <source>
        <dbReference type="SAM" id="MobiDB-lite"/>
    </source>
</evidence>
<evidence type="ECO:0000256" key="4">
    <source>
        <dbReference type="ARBA" id="ARBA00022771"/>
    </source>
</evidence>
<gene>
    <name evidence="15" type="ORF">AARE701A_LOCUS5460</name>
</gene>
<evidence type="ECO:0000256" key="6">
    <source>
        <dbReference type="ARBA" id="ARBA00023015"/>
    </source>
</evidence>
<dbReference type="Proteomes" id="UP000682877">
    <property type="component" value="Chromosome 2"/>
</dbReference>
<evidence type="ECO:0008006" key="17">
    <source>
        <dbReference type="Google" id="ProtNLM"/>
    </source>
</evidence>
<protein>
    <recommendedName>
        <fullName evidence="17">AP2/ERF domain-containing protein</fullName>
    </recommendedName>
</protein>
<comment type="similarity">
    <text evidence="10">Belongs to the AP2/ERF transcription factor family. ERF subfamily.</text>
</comment>
<dbReference type="PANTHER" id="PTHR47208">
    <property type="entry name" value="OS02G0174800 PROTEIN"/>
    <property type="match status" value="1"/>
</dbReference>
<dbReference type="PRINTS" id="PR00367">
    <property type="entry name" value="ETHRSPELEMNT"/>
</dbReference>
<dbReference type="SMART" id="SM00380">
    <property type="entry name" value="AP2"/>
    <property type="match status" value="1"/>
</dbReference>
<evidence type="ECO:0000259" key="14">
    <source>
        <dbReference type="PROSITE" id="PS51795"/>
    </source>
</evidence>
<keyword evidence="16" id="KW-1185">Reference proteome</keyword>
<dbReference type="GO" id="GO:0003677">
    <property type="term" value="F:DNA binding"/>
    <property type="evidence" value="ECO:0007669"/>
    <property type="project" value="UniProtKB-KW"/>
</dbReference>
<keyword evidence="5" id="KW-0862">Zinc</keyword>
<dbReference type="Gene3D" id="3.30.730.10">
    <property type="entry name" value="AP2/ERF domain"/>
    <property type="match status" value="1"/>
</dbReference>
<dbReference type="GO" id="GO:0008270">
    <property type="term" value="F:zinc ion binding"/>
    <property type="evidence" value="ECO:0007669"/>
    <property type="project" value="UniProtKB-KW"/>
</dbReference>
<dbReference type="CDD" id="cd00018">
    <property type="entry name" value="AP2"/>
    <property type="match status" value="1"/>
</dbReference>
<organism evidence="15 16">
    <name type="scientific">Arabidopsis arenosa</name>
    <name type="common">Sand rock-cress</name>
    <name type="synonym">Cardaminopsis arenosa</name>
    <dbReference type="NCBI Taxonomy" id="38785"/>
    <lineage>
        <taxon>Eukaryota</taxon>
        <taxon>Viridiplantae</taxon>
        <taxon>Streptophyta</taxon>
        <taxon>Embryophyta</taxon>
        <taxon>Tracheophyta</taxon>
        <taxon>Spermatophyta</taxon>
        <taxon>Magnoliopsida</taxon>
        <taxon>eudicotyledons</taxon>
        <taxon>Gunneridae</taxon>
        <taxon>Pentapetalae</taxon>
        <taxon>rosids</taxon>
        <taxon>malvids</taxon>
        <taxon>Brassicales</taxon>
        <taxon>Brassicaceae</taxon>
        <taxon>Camelineae</taxon>
        <taxon>Arabidopsis</taxon>
    </lineage>
</organism>
<evidence type="ECO:0000256" key="5">
    <source>
        <dbReference type="ARBA" id="ARBA00022833"/>
    </source>
</evidence>
<proteinExistence type="inferred from homology"/>
<evidence type="ECO:0000256" key="7">
    <source>
        <dbReference type="ARBA" id="ARBA00023125"/>
    </source>
</evidence>
<dbReference type="SUPFAM" id="SSF54171">
    <property type="entry name" value="DNA-binding domain"/>
    <property type="match status" value="1"/>
</dbReference>
<feature type="zinc finger region" description="FLZ-type" evidence="11">
    <location>
        <begin position="304"/>
        <end position="347"/>
    </location>
</feature>
<keyword evidence="3" id="KW-0479">Metal-binding</keyword>
<comment type="subcellular location">
    <subcellularLocation>
        <location evidence="1">Nucleus</location>
    </subcellularLocation>
</comment>
<dbReference type="GO" id="GO:0003700">
    <property type="term" value="F:DNA-binding transcription factor activity"/>
    <property type="evidence" value="ECO:0007669"/>
    <property type="project" value="InterPro"/>
</dbReference>
<reference evidence="15" key="1">
    <citation type="submission" date="2021-01" db="EMBL/GenBank/DDBJ databases">
        <authorList>
            <person name="Bezrukov I."/>
        </authorList>
    </citation>
    <scope>NUCLEOTIDE SEQUENCE</scope>
</reference>
<feature type="compositionally biased region" description="Basic and acidic residues" evidence="12">
    <location>
        <begin position="1"/>
        <end position="13"/>
    </location>
</feature>
<evidence type="ECO:0000256" key="1">
    <source>
        <dbReference type="ARBA" id="ARBA00004123"/>
    </source>
</evidence>
<dbReference type="PROSITE" id="PS51032">
    <property type="entry name" value="AP2_ERF"/>
    <property type="match status" value="1"/>
</dbReference>
<feature type="compositionally biased region" description="Low complexity" evidence="12">
    <location>
        <begin position="121"/>
        <end position="137"/>
    </location>
</feature>
<feature type="region of interest" description="Disordered" evidence="12">
    <location>
        <begin position="114"/>
        <end position="137"/>
    </location>
</feature>
<accession>A0A8S1ZSW2</accession>
<keyword evidence="4" id="KW-0863">Zinc-finger</keyword>
<keyword evidence="8" id="KW-0804">Transcription</keyword>
<dbReference type="InterPro" id="IPR016177">
    <property type="entry name" value="DNA-bd_dom_sf"/>
</dbReference>
<comment type="similarity">
    <text evidence="2">Belongs to the FLZ family.</text>
</comment>
<dbReference type="FunFam" id="3.30.730.10:FF:000001">
    <property type="entry name" value="Ethylene-responsive transcription factor 2"/>
    <property type="match status" value="1"/>
</dbReference>